<keyword evidence="2" id="KW-1185">Reference proteome</keyword>
<accession>A0ABD3BJ85</accession>
<dbReference type="Proteomes" id="UP001632038">
    <property type="component" value="Unassembled WGS sequence"/>
</dbReference>
<dbReference type="AlphaFoldDB" id="A0ABD3BJ85"/>
<dbReference type="PANTHER" id="PTHR33672:SF3">
    <property type="entry name" value="YCF3-INTERACTING PROTEIN 1, CHLOROPLASTIC"/>
    <property type="match status" value="1"/>
</dbReference>
<dbReference type="PANTHER" id="PTHR33672">
    <property type="entry name" value="YCF3-INTERACTING PROTEIN 1, CHLOROPLASTIC"/>
    <property type="match status" value="1"/>
</dbReference>
<proteinExistence type="predicted"/>
<organism evidence="1 2">
    <name type="scientific">Castilleja foliolosa</name>
    <dbReference type="NCBI Taxonomy" id="1961234"/>
    <lineage>
        <taxon>Eukaryota</taxon>
        <taxon>Viridiplantae</taxon>
        <taxon>Streptophyta</taxon>
        <taxon>Embryophyta</taxon>
        <taxon>Tracheophyta</taxon>
        <taxon>Spermatophyta</taxon>
        <taxon>Magnoliopsida</taxon>
        <taxon>eudicotyledons</taxon>
        <taxon>Gunneridae</taxon>
        <taxon>Pentapetalae</taxon>
        <taxon>asterids</taxon>
        <taxon>lamiids</taxon>
        <taxon>Lamiales</taxon>
        <taxon>Orobanchaceae</taxon>
        <taxon>Pedicularideae</taxon>
        <taxon>Castillejinae</taxon>
        <taxon>Castilleja</taxon>
    </lineage>
</organism>
<protein>
    <submittedName>
        <fullName evidence="1">Ycf3-interacting protein 1, chloroplastic</fullName>
    </submittedName>
</protein>
<sequence>MTVGADFRLAARGTAALLWPPSIVTSTPTQQGGDGDPDPQDLEYVSQIKRVLDLLKKNRDMLFNEVKLTIMIEDPRDVERKRLLGIDDETAPTRDDLADALVQVNEGQIPENRLALQMLAEELLQWPYLEVEATKQKKPGKSLYAKFTDTGVDPKEAAKRLNLDWDSTAEIGEAQTDDVEVPSAVVGFLILTYLETNLFYGLS</sequence>
<dbReference type="InterPro" id="IPR040340">
    <property type="entry name" value="CEST/Y3IP1"/>
</dbReference>
<name>A0ABD3BJ85_9LAMI</name>
<evidence type="ECO:0000313" key="2">
    <source>
        <dbReference type="Proteomes" id="UP001632038"/>
    </source>
</evidence>
<gene>
    <name evidence="1" type="ORF">CASFOL_037824</name>
</gene>
<comment type="caution">
    <text evidence="1">The sequence shown here is derived from an EMBL/GenBank/DDBJ whole genome shotgun (WGS) entry which is preliminary data.</text>
</comment>
<dbReference type="EMBL" id="JAVIJP010000081">
    <property type="protein sequence ID" value="KAL3617503.1"/>
    <property type="molecule type" value="Genomic_DNA"/>
</dbReference>
<reference evidence="2" key="1">
    <citation type="journal article" date="2024" name="IScience">
        <title>Strigolactones Initiate the Formation of Haustorium-like Structures in Castilleja.</title>
        <authorList>
            <person name="Buerger M."/>
            <person name="Peterson D."/>
            <person name="Chory J."/>
        </authorList>
    </citation>
    <scope>NUCLEOTIDE SEQUENCE [LARGE SCALE GENOMIC DNA]</scope>
</reference>
<evidence type="ECO:0000313" key="1">
    <source>
        <dbReference type="EMBL" id="KAL3617503.1"/>
    </source>
</evidence>